<feature type="transmembrane region" description="Helical" evidence="7">
    <location>
        <begin position="261"/>
        <end position="281"/>
    </location>
</feature>
<evidence type="ECO:0000256" key="7">
    <source>
        <dbReference type="SAM" id="Phobius"/>
    </source>
</evidence>
<reference evidence="9" key="1">
    <citation type="journal article" date="2023" name="Commun. Biol.">
        <title>Genome analysis of Parmales, the sister group of diatoms, reveals the evolutionary specialization of diatoms from phago-mixotrophs to photoautotrophs.</title>
        <authorList>
            <person name="Ban H."/>
            <person name="Sato S."/>
            <person name="Yoshikawa S."/>
            <person name="Yamada K."/>
            <person name="Nakamura Y."/>
            <person name="Ichinomiya M."/>
            <person name="Sato N."/>
            <person name="Blanc-Mathieu R."/>
            <person name="Endo H."/>
            <person name="Kuwata A."/>
            <person name="Ogata H."/>
        </authorList>
    </citation>
    <scope>NUCLEOTIDE SEQUENCE [LARGE SCALE GENOMIC DNA]</scope>
    <source>
        <strain evidence="9">NIES 3699</strain>
    </source>
</reference>
<evidence type="ECO:0000256" key="1">
    <source>
        <dbReference type="ARBA" id="ARBA00004141"/>
    </source>
</evidence>
<evidence type="ECO:0000313" key="8">
    <source>
        <dbReference type="EMBL" id="GMH95567.1"/>
    </source>
</evidence>
<dbReference type="GO" id="GO:0016020">
    <property type="term" value="C:membrane"/>
    <property type="evidence" value="ECO:0007669"/>
    <property type="project" value="UniProtKB-SubCell"/>
</dbReference>
<keyword evidence="9" id="KW-1185">Reference proteome</keyword>
<organism evidence="8 9">
    <name type="scientific">Triparma verrucosa</name>
    <dbReference type="NCBI Taxonomy" id="1606542"/>
    <lineage>
        <taxon>Eukaryota</taxon>
        <taxon>Sar</taxon>
        <taxon>Stramenopiles</taxon>
        <taxon>Ochrophyta</taxon>
        <taxon>Bolidophyceae</taxon>
        <taxon>Parmales</taxon>
        <taxon>Triparmaceae</taxon>
        <taxon>Triparma</taxon>
    </lineage>
</organism>
<feature type="region of interest" description="Disordered" evidence="6">
    <location>
        <begin position="340"/>
        <end position="374"/>
    </location>
</feature>
<comment type="caution">
    <text evidence="8">The sequence shown here is derived from an EMBL/GenBank/DDBJ whole genome shotgun (WGS) entry which is preliminary data.</text>
</comment>
<dbReference type="EMBL" id="BRXX01000170">
    <property type="protein sequence ID" value="GMH95567.1"/>
    <property type="molecule type" value="Genomic_DNA"/>
</dbReference>
<accession>A0A9W7EYZ0</accession>
<sequence>MGAIISSAACCAGEAACCVGCMCCSKILSAICSCGSSKTSPSSGRKRSVGLLLFSIIISLVLQYFVAPNAYSDHLEYAWHCDSVDSNYQESCRGNSAVLRVSFCSAVFFLIAAVVAAGSPASNKAGWFYKFIIFLLMVGGSMFLPSNVFDEHGYLQIARVGGAIFVVLQQIILIDIAYNWNDAWVQNGEDDARAEGLPVDTLNAWQKALLWVSAIIFVGSYTALGFLFHFFGSCDSNSAFLWMTLILSLGATVLQCSGEEGTLLTSAVMTGYAVFLAYSAVSNNPDETCNPMLGSDNWFDLLMGVGLILASMTWTCFSYASSMTDLMTADSNQVSLIEEGGSPAKKEPVTGVVTGDGKYGSTDSDTERKSDTGGAAFTSVRDSVSGEFDGGQAWKLNVVLVLLSMWYPMVLTSWGTINEGGTSANKGVGEVAMWMIIAAQWIALALYIWTIVAPRMFPDRDFS</sequence>
<feature type="transmembrane region" description="Helical" evidence="7">
    <location>
        <begin position="48"/>
        <end position="67"/>
    </location>
</feature>
<dbReference type="PANTHER" id="PTHR10383">
    <property type="entry name" value="SERINE INCORPORATOR"/>
    <property type="match status" value="1"/>
</dbReference>
<feature type="transmembrane region" description="Helical" evidence="7">
    <location>
        <begin position="393"/>
        <end position="411"/>
    </location>
</feature>
<evidence type="ECO:0000256" key="3">
    <source>
        <dbReference type="ARBA" id="ARBA00022692"/>
    </source>
</evidence>
<dbReference type="AlphaFoldDB" id="A0A9W7EYZ0"/>
<comment type="subcellular location">
    <subcellularLocation>
        <location evidence="1">Membrane</location>
        <topology evidence="1">Multi-pass membrane protein</topology>
    </subcellularLocation>
</comment>
<name>A0A9W7EYZ0_9STRA</name>
<dbReference type="Pfam" id="PF03348">
    <property type="entry name" value="Serinc"/>
    <property type="match status" value="1"/>
</dbReference>
<feature type="transmembrane region" description="Helical" evidence="7">
    <location>
        <begin position="431"/>
        <end position="452"/>
    </location>
</feature>
<gene>
    <name evidence="8" type="ORF">TrVE_jg3662</name>
</gene>
<evidence type="ECO:0000256" key="2">
    <source>
        <dbReference type="ARBA" id="ARBA00006665"/>
    </source>
</evidence>
<feature type="transmembrane region" description="Helical" evidence="7">
    <location>
        <begin position="208"/>
        <end position="231"/>
    </location>
</feature>
<feature type="transmembrane region" description="Helical" evidence="7">
    <location>
        <begin position="97"/>
        <end position="115"/>
    </location>
</feature>
<evidence type="ECO:0000313" key="9">
    <source>
        <dbReference type="Proteomes" id="UP001165160"/>
    </source>
</evidence>
<comment type="similarity">
    <text evidence="2">Belongs to the TDE1 family.</text>
</comment>
<proteinExistence type="inferred from homology"/>
<feature type="transmembrane region" description="Helical" evidence="7">
    <location>
        <begin position="237"/>
        <end position="254"/>
    </location>
</feature>
<feature type="transmembrane region" description="Helical" evidence="7">
    <location>
        <begin position="157"/>
        <end position="178"/>
    </location>
</feature>
<evidence type="ECO:0000256" key="4">
    <source>
        <dbReference type="ARBA" id="ARBA00022989"/>
    </source>
</evidence>
<evidence type="ECO:0008006" key="10">
    <source>
        <dbReference type="Google" id="ProtNLM"/>
    </source>
</evidence>
<protein>
    <recommendedName>
        <fullName evidence="10">Serine incorporator</fullName>
    </recommendedName>
</protein>
<dbReference type="PANTHER" id="PTHR10383:SF9">
    <property type="entry name" value="SERINE INCORPORATOR, ISOFORM F"/>
    <property type="match status" value="1"/>
</dbReference>
<dbReference type="Proteomes" id="UP001165160">
    <property type="component" value="Unassembled WGS sequence"/>
</dbReference>
<feature type="transmembrane region" description="Helical" evidence="7">
    <location>
        <begin position="301"/>
        <end position="320"/>
    </location>
</feature>
<dbReference type="InterPro" id="IPR005016">
    <property type="entry name" value="TDE1/TMS"/>
</dbReference>
<keyword evidence="4 7" id="KW-1133">Transmembrane helix</keyword>
<feature type="transmembrane region" description="Helical" evidence="7">
    <location>
        <begin position="127"/>
        <end position="145"/>
    </location>
</feature>
<evidence type="ECO:0000256" key="5">
    <source>
        <dbReference type="ARBA" id="ARBA00023136"/>
    </source>
</evidence>
<keyword evidence="5 7" id="KW-0472">Membrane</keyword>
<keyword evidence="3 7" id="KW-0812">Transmembrane</keyword>
<evidence type="ECO:0000256" key="6">
    <source>
        <dbReference type="SAM" id="MobiDB-lite"/>
    </source>
</evidence>